<gene>
    <name evidence="2" type="ORF">ACFSJT_07380</name>
</gene>
<dbReference type="InterPro" id="IPR036465">
    <property type="entry name" value="vWFA_dom_sf"/>
</dbReference>
<dbReference type="SUPFAM" id="SSF53300">
    <property type="entry name" value="vWA-like"/>
    <property type="match status" value="1"/>
</dbReference>
<reference evidence="3" key="1">
    <citation type="journal article" date="2019" name="Int. J. Syst. Evol. Microbiol.">
        <title>The Global Catalogue of Microorganisms (GCM) 10K type strain sequencing project: providing services to taxonomists for standard genome sequencing and annotation.</title>
        <authorList>
            <consortium name="The Broad Institute Genomics Platform"/>
            <consortium name="The Broad Institute Genome Sequencing Center for Infectious Disease"/>
            <person name="Wu L."/>
            <person name="Ma J."/>
        </authorList>
    </citation>
    <scope>NUCLEOTIDE SEQUENCE [LARGE SCALE GENOMIC DNA]</scope>
    <source>
        <strain evidence="3">DT92</strain>
    </source>
</reference>
<comment type="caution">
    <text evidence="2">The sequence shown here is derived from an EMBL/GenBank/DDBJ whole genome shotgun (WGS) entry which is preliminary data.</text>
</comment>
<organism evidence="2 3">
    <name type="scientific">Aquimarina celericrescens</name>
    <dbReference type="NCBI Taxonomy" id="1964542"/>
    <lineage>
        <taxon>Bacteria</taxon>
        <taxon>Pseudomonadati</taxon>
        <taxon>Bacteroidota</taxon>
        <taxon>Flavobacteriia</taxon>
        <taxon>Flavobacteriales</taxon>
        <taxon>Flavobacteriaceae</taxon>
        <taxon>Aquimarina</taxon>
    </lineage>
</organism>
<proteinExistence type="predicted"/>
<dbReference type="EMBL" id="JBHUHY010000004">
    <property type="protein sequence ID" value="MFD2186610.1"/>
    <property type="molecule type" value="Genomic_DNA"/>
</dbReference>
<sequence length="1396" mass="157219">MITKLDKIVPGFRRFSRSQFLTDSHLNQIFDHFDDQIRLSRVNLRGVGIVCGFEISSTRGAVTINQGLGITTDGDLLHLYKDNEGNKTIDFTSINYRYFRKYDNSRSDYSPFFYQNDDQIELYELLTKDEDSETLNLRNFSNDGRPNLEDMVVLLYIENYERNINQCSSLNCDGEGIDVVANYRVLITTKANAEFINSHDNTISRINYRKLYYQLPEVLLTRVIFEIEDFVDFNTFLNKLASPFSNTKVLEDLVDGYKTIFDTLKLPDLGTEFENLITALFDSDSGQLRRPDIQYRYDLLKDIVDSYKEIKRIMLELSSKICNANINDFPKHLMLGELVNEKSCYNYRHSFYKSVVHTTKAGKRCFSGDGSSSNGDTGLTVYYDIHKPEQKLFSLLLRTLKQLESYNLVFGEIKITPSRLLGDLGQKAIPFYYKVDEELIKLWNFDKSAKNLEKSNVSYHRDLLDSDNPLSLYIDKDFYRIEGHLGQDYKHVIEELKKLKTQNAVSFNIVALRISNSIGLIGGEIRREGEGVVAAQLTEIRELAEDYTSYYVSRRQGLEHKAGVSPRGTFVLVFLDDIAVLSGEGEGEGSVSRRRKLSSSAERMALTTNPVIADFMVPYLCCDESVLKLELPMNTLCFGRDTEPIPFKATPPNGFVTADIPRGLNGGVIRDSNGDSFFDPNLVSPELINTPIRFELNNQDTGAVIIIHRLPEPIITTTVVYDNPFKTEVTVTYNLSGPFLDEIERFEWDFLSDDTFINIEPDASGNVVRQYQNPVESAPTTIRSRLRVSTNFCENEIVIDPITFEDPIVIELDFDRNEICVNPEDCDIPIHIALVLDESGSISGDEIPEIKNGLRAFVNDQEGSNNFITLLNMNDASGELEPPSRIISETKITTENKFLFLNWIDEYRTDGNGVPGGAASWTSGLHHINNNLSQDPDIVIIIADGLVGGIGLLRDEVEILNNKTHIFYYALEQGAYSGFSILIDALREILNREPQLSQPDFSDIDSADYFSFTNFSQLGGFLTNLKQILDNAIGCIEQINVTNLKPERGQIATLGIAPYNGLSIDGRVITINPKEFDAFGSTIRFAVDGFETDETLIVDRLPENVRITVNEILYNEDKTQASVTFGISGNYIPEISMLFWNFGDGSEVVEGPELIQTHEYTDIPSLEGRAARISLEIANPICGPVTQDTRVVFEDIVEEVSLSIQELLCLDSSADDVTSVSFEVSPPGAKLSAVTRTTGMRVGSNEIIFDSSSFTKYDIPIEFTVNDQPVSATITVTKKPIVSISTGRYFGYRPEEGEPTLEEIPLTEGDILEGTISDNDFVSNEALMFRIKNQNDFDESRYNILWDFGDNSTAQGSIVGHNYRFRRDTNVTVRLLVSDGLCETEVKEEIELLAAT</sequence>
<name>A0ABW5AVR3_9FLAO</name>
<dbReference type="PROSITE" id="PS50234">
    <property type="entry name" value="VWFA"/>
    <property type="match status" value="1"/>
</dbReference>
<evidence type="ECO:0000313" key="3">
    <source>
        <dbReference type="Proteomes" id="UP001597344"/>
    </source>
</evidence>
<accession>A0ABW5AVR3</accession>
<protein>
    <recommendedName>
        <fullName evidence="1">VWFA domain-containing protein</fullName>
    </recommendedName>
</protein>
<dbReference type="Proteomes" id="UP001597344">
    <property type="component" value="Unassembled WGS sequence"/>
</dbReference>
<dbReference type="InterPro" id="IPR002035">
    <property type="entry name" value="VWF_A"/>
</dbReference>
<dbReference type="Gene3D" id="3.40.50.410">
    <property type="entry name" value="von Willebrand factor, type A domain"/>
    <property type="match status" value="1"/>
</dbReference>
<evidence type="ECO:0000313" key="2">
    <source>
        <dbReference type="EMBL" id="MFD2186610.1"/>
    </source>
</evidence>
<dbReference type="RefSeq" id="WP_378319598.1">
    <property type="nucleotide sequence ID" value="NZ_JBHUHY010000004.1"/>
</dbReference>
<keyword evidence="3" id="KW-1185">Reference proteome</keyword>
<evidence type="ECO:0000259" key="1">
    <source>
        <dbReference type="PROSITE" id="PS50234"/>
    </source>
</evidence>
<feature type="domain" description="VWFA" evidence="1">
    <location>
        <begin position="831"/>
        <end position="1025"/>
    </location>
</feature>